<name>A0A0D2K028_9CHLO</name>
<evidence type="ECO:0000313" key="2">
    <source>
        <dbReference type="EMBL" id="KIZ04068.1"/>
    </source>
</evidence>
<dbReference type="GeneID" id="25736771"/>
<dbReference type="Proteomes" id="UP000054498">
    <property type="component" value="Unassembled WGS sequence"/>
</dbReference>
<comment type="similarity">
    <text evidence="1">Belongs to the MEMO1 family.</text>
</comment>
<reference evidence="2 3" key="1">
    <citation type="journal article" date="2013" name="BMC Genomics">
        <title>Reconstruction of the lipid metabolism for the microalga Monoraphidium neglectum from its genome sequence reveals characteristics suitable for biofuel production.</title>
        <authorList>
            <person name="Bogen C."/>
            <person name="Al-Dilaimi A."/>
            <person name="Albersmeier A."/>
            <person name="Wichmann J."/>
            <person name="Grundmann M."/>
            <person name="Rupp O."/>
            <person name="Lauersen K.J."/>
            <person name="Blifernez-Klassen O."/>
            <person name="Kalinowski J."/>
            <person name="Goesmann A."/>
            <person name="Mussgnug J.H."/>
            <person name="Kruse O."/>
        </authorList>
    </citation>
    <scope>NUCLEOTIDE SEQUENCE [LARGE SCALE GENOMIC DNA]</scope>
    <source>
        <strain evidence="2 3">SAG 48.87</strain>
    </source>
</reference>
<dbReference type="Pfam" id="PF01875">
    <property type="entry name" value="Memo"/>
    <property type="match status" value="1"/>
</dbReference>
<dbReference type="STRING" id="145388.A0A0D2K028"/>
<protein>
    <recommendedName>
        <fullName evidence="4">Protein MEMO1</fullName>
    </recommendedName>
</protein>
<dbReference type="OrthoDB" id="417112at2759"/>
<evidence type="ECO:0008006" key="4">
    <source>
        <dbReference type="Google" id="ProtNLM"/>
    </source>
</evidence>
<dbReference type="CDD" id="cd07361">
    <property type="entry name" value="MEMO_like"/>
    <property type="match status" value="1"/>
</dbReference>
<dbReference type="RefSeq" id="XP_013903087.1">
    <property type="nucleotide sequence ID" value="XM_014047633.1"/>
</dbReference>
<dbReference type="AlphaFoldDB" id="A0A0D2K028"/>
<keyword evidence="3" id="KW-1185">Reference proteome</keyword>
<dbReference type="PANTHER" id="PTHR11060:SF0">
    <property type="entry name" value="PROTEIN MEMO1"/>
    <property type="match status" value="1"/>
</dbReference>
<dbReference type="InterPro" id="IPR002737">
    <property type="entry name" value="MEMO1_fam"/>
</dbReference>
<dbReference type="PANTHER" id="PTHR11060">
    <property type="entry name" value="PROTEIN MEMO1"/>
    <property type="match status" value="1"/>
</dbReference>
<evidence type="ECO:0000313" key="3">
    <source>
        <dbReference type="Proteomes" id="UP000054498"/>
    </source>
</evidence>
<evidence type="ECO:0000256" key="1">
    <source>
        <dbReference type="ARBA" id="ARBA00006315"/>
    </source>
</evidence>
<dbReference type="EMBL" id="KK100731">
    <property type="protein sequence ID" value="KIZ04068.1"/>
    <property type="molecule type" value="Genomic_DNA"/>
</dbReference>
<dbReference type="Gene3D" id="3.40.830.10">
    <property type="entry name" value="LigB-like"/>
    <property type="match status" value="1"/>
</dbReference>
<dbReference type="KEGG" id="mng:MNEG_3893"/>
<organism evidence="2 3">
    <name type="scientific">Monoraphidium neglectum</name>
    <dbReference type="NCBI Taxonomy" id="145388"/>
    <lineage>
        <taxon>Eukaryota</taxon>
        <taxon>Viridiplantae</taxon>
        <taxon>Chlorophyta</taxon>
        <taxon>core chlorophytes</taxon>
        <taxon>Chlorophyceae</taxon>
        <taxon>CS clade</taxon>
        <taxon>Sphaeropleales</taxon>
        <taxon>Selenastraceae</taxon>
        <taxon>Monoraphidium</taxon>
    </lineage>
</organism>
<gene>
    <name evidence="2" type="ORF">MNEG_3893</name>
</gene>
<proteinExistence type="inferred from homology"/>
<sequence length="186" mass="20829">MSLSEDERAPAEVVLAGLGSFKAEHSLELHTPFIARIMGSQPFKLVPIMVGALSTEAEARYGALLGHYLDDPSNLFIISSDFCHWGRRFSYTFYDKTKGPIWKSVQWLDELGMRIIEKGDPEAFAEYQREYRNTICGRHPIGVLLNMLHHCATKFSVAFNSYDQSSHCEELTDSSVSYAAATVTAV</sequence>
<dbReference type="NCBIfam" id="TIGR04336">
    <property type="entry name" value="AmmeMemoSam_B"/>
    <property type="match status" value="1"/>
</dbReference>
<accession>A0A0D2K028</accession>